<gene>
    <name evidence="3" type="primary">LOC102800459</name>
</gene>
<feature type="domain" description="HemN C-terminal" evidence="1">
    <location>
        <begin position="94"/>
        <end position="161"/>
    </location>
</feature>
<organism evidence="2 3">
    <name type="scientific">Saccoglossus kowalevskii</name>
    <name type="common">Acorn worm</name>
    <dbReference type="NCBI Taxonomy" id="10224"/>
    <lineage>
        <taxon>Eukaryota</taxon>
        <taxon>Metazoa</taxon>
        <taxon>Hemichordata</taxon>
        <taxon>Enteropneusta</taxon>
        <taxon>Harrimaniidae</taxon>
        <taxon>Saccoglossus</taxon>
    </lineage>
</organism>
<protein>
    <submittedName>
        <fullName evidence="3">Radical S-adenosyl methionine domain-containing protein 1, mitochondrial-like</fullName>
    </submittedName>
</protein>
<keyword evidence="2" id="KW-1185">Reference proteome</keyword>
<dbReference type="InterPro" id="IPR034505">
    <property type="entry name" value="Coproporphyrinogen-III_oxidase"/>
</dbReference>
<accession>A0ABM0M0A6</accession>
<dbReference type="PANTHER" id="PTHR13932">
    <property type="entry name" value="COPROPORPHYRINIGEN III OXIDASE"/>
    <property type="match status" value="1"/>
</dbReference>
<dbReference type="PANTHER" id="PTHR13932:SF5">
    <property type="entry name" value="RADICAL S-ADENOSYL METHIONINE DOMAIN-CONTAINING PROTEIN 1, MITOCHONDRIAL"/>
    <property type="match status" value="1"/>
</dbReference>
<name>A0ABM0M0A6_SACKO</name>
<dbReference type="GeneID" id="102800459"/>
<evidence type="ECO:0000313" key="3">
    <source>
        <dbReference type="RefSeq" id="XP_006813447.1"/>
    </source>
</evidence>
<proteinExistence type="predicted"/>
<dbReference type="SUPFAM" id="SSF102114">
    <property type="entry name" value="Radical SAM enzymes"/>
    <property type="match status" value="1"/>
</dbReference>
<reference evidence="3" key="1">
    <citation type="submission" date="2025-08" db="UniProtKB">
        <authorList>
            <consortium name="RefSeq"/>
        </authorList>
    </citation>
    <scope>IDENTIFICATION</scope>
    <source>
        <tissue evidence="3">Testes</tissue>
    </source>
</reference>
<dbReference type="InterPro" id="IPR058240">
    <property type="entry name" value="rSAM_sf"/>
</dbReference>
<evidence type="ECO:0000313" key="2">
    <source>
        <dbReference type="Proteomes" id="UP000694865"/>
    </source>
</evidence>
<dbReference type="RefSeq" id="XP_006813447.1">
    <property type="nucleotide sequence ID" value="XM_006813384.1"/>
</dbReference>
<dbReference type="Pfam" id="PF06969">
    <property type="entry name" value="HemN_C"/>
    <property type="match status" value="1"/>
</dbReference>
<dbReference type="InterPro" id="IPR010723">
    <property type="entry name" value="HemN_C"/>
</dbReference>
<dbReference type="Proteomes" id="UP000694865">
    <property type="component" value="Unplaced"/>
</dbReference>
<evidence type="ECO:0000259" key="1">
    <source>
        <dbReference type="Pfam" id="PF06969"/>
    </source>
</evidence>
<sequence length="183" mass="20841">MADMYEMAVETLKAAGFTRYEVSNFAKNVGAESVHNKNYWNGGQYIGVGPGAHGRFCRKNVNKREARIQTLEPEPWMREVENYGHATRKCTTQTKIDILEELLMVGLRTRHGIQDVRWRQFSEDVSLLKVFGDSLALEEFINNGLMKFDDKILRCSGKGISVVNSIVASLLQDLHNYQDLPSR</sequence>